<comment type="caution">
    <text evidence="1">The sequence shown here is derived from an EMBL/GenBank/DDBJ whole genome shotgun (WGS) entry which is preliminary data.</text>
</comment>
<proteinExistence type="predicted"/>
<organism evidence="1 2">
    <name type="scientific">Zobellia amurskyensis</name>
    <dbReference type="NCBI Taxonomy" id="248905"/>
    <lineage>
        <taxon>Bacteria</taxon>
        <taxon>Pseudomonadati</taxon>
        <taxon>Bacteroidota</taxon>
        <taxon>Flavobacteriia</taxon>
        <taxon>Flavobacteriales</taxon>
        <taxon>Flavobacteriaceae</taxon>
        <taxon>Zobellia</taxon>
    </lineage>
</organism>
<evidence type="ECO:0000313" key="2">
    <source>
        <dbReference type="Proteomes" id="UP000540519"/>
    </source>
</evidence>
<dbReference type="AlphaFoldDB" id="A0A7X2ZR29"/>
<dbReference type="EMBL" id="RCNR01000004">
    <property type="protein sequence ID" value="MUH34855.1"/>
    <property type="molecule type" value="Genomic_DNA"/>
</dbReference>
<gene>
    <name evidence="1" type="ORF">D9O36_03280</name>
</gene>
<protein>
    <submittedName>
        <fullName evidence="1">Uncharacterized protein</fullName>
    </submittedName>
</protein>
<dbReference type="Proteomes" id="UP000540519">
    <property type="component" value="Unassembled WGS sequence"/>
</dbReference>
<reference evidence="1 2" key="1">
    <citation type="journal article" date="2019" name="Mar. Drugs">
        <title>Comparative Genomics and CAZyme Genome Repertoires of Marine Zobellia amurskyensis KMM 3526(T) and Zobellia laminariae KMM 3676(T).</title>
        <authorList>
            <person name="Chernysheva N."/>
            <person name="Bystritskaya E."/>
            <person name="Stenkova A."/>
            <person name="Golovkin I."/>
            <person name="Nedashkovskaya O."/>
            <person name="Isaeva M."/>
        </authorList>
    </citation>
    <scope>NUCLEOTIDE SEQUENCE [LARGE SCALE GENOMIC DNA]</scope>
    <source>
        <strain evidence="1 2">KMM 3526</strain>
    </source>
</reference>
<accession>A0A7X2ZR29</accession>
<evidence type="ECO:0000313" key="1">
    <source>
        <dbReference type="EMBL" id="MUH34855.1"/>
    </source>
</evidence>
<keyword evidence="2" id="KW-1185">Reference proteome</keyword>
<name>A0A7X2ZR29_9FLAO</name>
<sequence length="114" mass="11998">MDGVATAVLAGVLHGYIILMDGEATDTEVITTLGDIDTVLGAGAVTAMDMVAITAVLAGVVTEHGVLLTAITMDITITRTETEVTLTIGQEEATKQTRMLFRVVTQDMFLVVQT</sequence>